<evidence type="ECO:0000313" key="8">
    <source>
        <dbReference type="EMBL" id="KAG0569986.1"/>
    </source>
</evidence>
<dbReference type="InterPro" id="IPR008271">
    <property type="entry name" value="Ser/Thr_kinase_AS"/>
</dbReference>
<evidence type="ECO:0000256" key="2">
    <source>
        <dbReference type="ARBA" id="ARBA00022679"/>
    </source>
</evidence>
<dbReference type="PANTHER" id="PTHR44329:SF260">
    <property type="entry name" value="PROTEIN KINASE DOMAIN-CONTAINING PROTEIN"/>
    <property type="match status" value="1"/>
</dbReference>
<keyword evidence="4" id="KW-0418">Kinase</keyword>
<evidence type="ECO:0000256" key="6">
    <source>
        <dbReference type="PROSITE-ProRule" id="PRU10141"/>
    </source>
</evidence>
<name>A0A8T0HDV0_CERPU</name>
<dbReference type="PROSITE" id="PS00107">
    <property type="entry name" value="PROTEIN_KINASE_ATP"/>
    <property type="match status" value="1"/>
</dbReference>
<gene>
    <name evidence="8" type="ORF">KC19_6G130400</name>
</gene>
<keyword evidence="2" id="KW-0808">Transferase</keyword>
<dbReference type="SMART" id="SM00220">
    <property type="entry name" value="S_TKc"/>
    <property type="match status" value="1"/>
</dbReference>
<dbReference type="InterPro" id="IPR017441">
    <property type="entry name" value="Protein_kinase_ATP_BS"/>
</dbReference>
<keyword evidence="5 6" id="KW-0067">ATP-binding</keyword>
<feature type="domain" description="Protein kinase" evidence="7">
    <location>
        <begin position="272"/>
        <end position="554"/>
    </location>
</feature>
<evidence type="ECO:0000313" key="9">
    <source>
        <dbReference type="Proteomes" id="UP000822688"/>
    </source>
</evidence>
<dbReference type="InterPro" id="IPR011009">
    <property type="entry name" value="Kinase-like_dom_sf"/>
</dbReference>
<comment type="caution">
    <text evidence="8">The sequence shown here is derived from an EMBL/GenBank/DDBJ whole genome shotgun (WGS) entry which is preliminary data.</text>
</comment>
<dbReference type="AlphaFoldDB" id="A0A8T0HDV0"/>
<evidence type="ECO:0000256" key="1">
    <source>
        <dbReference type="ARBA" id="ARBA00022527"/>
    </source>
</evidence>
<sequence>MDCTMVVYEIFKFLFMRELIRNPSPTTNHSHVNFMQTSFSDALDIINRVNNLRGSFQINQNQCAQLVDFYNHVGQALNSFDKYFDDGAPIFTGCPWLPSVTISVLQQGFFLLKKYTEVDWFGSIVTAGVNQNSFLAIQMELKACIWSSFENYCLHARGYHIEYELRKQRIWNQLQSLVPLHYFDEDKLFELSAEMDKRYTLEKMKSWKLEIGNSETIISSILGFLFMKRSALKDFLASDILVSGKMNHSRPATSEIQELPHYLMIESSEIDVLDRNRIGRGGFAEVFKCRWLQREYAVKILHPNDMIGLRKELQIELLPLRHPNIVQLVGFAYRKSDKSPMVVMELLDGDLQNVVSIEHNPDLHGNPLLLSLGVNFMHQIATGMSYLHKMGILHGDLKGKNVLFRCYPGDLASPCYVLKITDFGTTEKADVGNDIHAGYESDNTSFTTANAGTTRWRAPEVFGVKGSPELLLPYSLKADVYSFAMTCVEILTGKKPFPDLTELQVKKYVPRGGRPTLPTTVPEDLKNLLVRCWSQNPSSRPDFPAICVALQKLVLE</sequence>
<evidence type="ECO:0000259" key="7">
    <source>
        <dbReference type="PROSITE" id="PS50011"/>
    </source>
</evidence>
<dbReference type="Pfam" id="PF07714">
    <property type="entry name" value="PK_Tyr_Ser-Thr"/>
    <property type="match status" value="1"/>
</dbReference>
<dbReference type="InterPro" id="IPR001245">
    <property type="entry name" value="Ser-Thr/Tyr_kinase_cat_dom"/>
</dbReference>
<dbReference type="EMBL" id="CM026427">
    <property type="protein sequence ID" value="KAG0569986.1"/>
    <property type="molecule type" value="Genomic_DNA"/>
</dbReference>
<dbReference type="GO" id="GO:0004674">
    <property type="term" value="F:protein serine/threonine kinase activity"/>
    <property type="evidence" value="ECO:0007669"/>
    <property type="project" value="UniProtKB-KW"/>
</dbReference>
<dbReference type="GO" id="GO:0005524">
    <property type="term" value="F:ATP binding"/>
    <property type="evidence" value="ECO:0007669"/>
    <property type="project" value="UniProtKB-UniRule"/>
</dbReference>
<reference evidence="8 9" key="1">
    <citation type="submission" date="2020-06" db="EMBL/GenBank/DDBJ databases">
        <title>WGS assembly of Ceratodon purpureus strain R40.</title>
        <authorList>
            <person name="Carey S.B."/>
            <person name="Jenkins J."/>
            <person name="Shu S."/>
            <person name="Lovell J.T."/>
            <person name="Sreedasyam A."/>
            <person name="Maumus F."/>
            <person name="Tiley G.P."/>
            <person name="Fernandez-Pozo N."/>
            <person name="Barry K."/>
            <person name="Chen C."/>
            <person name="Wang M."/>
            <person name="Lipzen A."/>
            <person name="Daum C."/>
            <person name="Saski C.A."/>
            <person name="Payton A.C."/>
            <person name="Mcbreen J.C."/>
            <person name="Conrad R.E."/>
            <person name="Kollar L.M."/>
            <person name="Olsson S."/>
            <person name="Huttunen S."/>
            <person name="Landis J.B."/>
            <person name="Wickett N.J."/>
            <person name="Johnson M.G."/>
            <person name="Rensing S.A."/>
            <person name="Grimwood J."/>
            <person name="Schmutz J."/>
            <person name="Mcdaniel S.F."/>
        </authorList>
    </citation>
    <scope>NUCLEOTIDE SEQUENCE [LARGE SCALE GENOMIC DNA]</scope>
    <source>
        <strain evidence="8 9">R40</strain>
    </source>
</reference>
<evidence type="ECO:0000256" key="5">
    <source>
        <dbReference type="ARBA" id="ARBA00022840"/>
    </source>
</evidence>
<keyword evidence="1" id="KW-0723">Serine/threonine-protein kinase</keyword>
<accession>A0A8T0HDV0</accession>
<dbReference type="PROSITE" id="PS50011">
    <property type="entry name" value="PROTEIN_KINASE_DOM"/>
    <property type="match status" value="1"/>
</dbReference>
<protein>
    <recommendedName>
        <fullName evidence="7">Protein kinase domain-containing protein</fullName>
    </recommendedName>
</protein>
<dbReference type="Proteomes" id="UP000822688">
    <property type="component" value="Chromosome 6"/>
</dbReference>
<organism evidence="8 9">
    <name type="scientific">Ceratodon purpureus</name>
    <name type="common">Fire moss</name>
    <name type="synonym">Dicranum purpureum</name>
    <dbReference type="NCBI Taxonomy" id="3225"/>
    <lineage>
        <taxon>Eukaryota</taxon>
        <taxon>Viridiplantae</taxon>
        <taxon>Streptophyta</taxon>
        <taxon>Embryophyta</taxon>
        <taxon>Bryophyta</taxon>
        <taxon>Bryophytina</taxon>
        <taxon>Bryopsida</taxon>
        <taxon>Dicranidae</taxon>
        <taxon>Pseudoditrichales</taxon>
        <taxon>Ditrichaceae</taxon>
        <taxon>Ceratodon</taxon>
    </lineage>
</organism>
<keyword evidence="3 6" id="KW-0547">Nucleotide-binding</keyword>
<evidence type="ECO:0000256" key="4">
    <source>
        <dbReference type="ARBA" id="ARBA00022777"/>
    </source>
</evidence>
<dbReference type="Gene3D" id="1.10.510.10">
    <property type="entry name" value="Transferase(Phosphotransferase) domain 1"/>
    <property type="match status" value="1"/>
</dbReference>
<keyword evidence="9" id="KW-1185">Reference proteome</keyword>
<dbReference type="InterPro" id="IPR000719">
    <property type="entry name" value="Prot_kinase_dom"/>
</dbReference>
<proteinExistence type="predicted"/>
<dbReference type="PANTHER" id="PTHR44329">
    <property type="entry name" value="SERINE/THREONINE-PROTEIN KINASE TNNI3K-RELATED"/>
    <property type="match status" value="1"/>
</dbReference>
<dbReference type="Gene3D" id="3.30.200.20">
    <property type="entry name" value="Phosphorylase Kinase, domain 1"/>
    <property type="match status" value="1"/>
</dbReference>
<dbReference type="SUPFAM" id="SSF56112">
    <property type="entry name" value="Protein kinase-like (PK-like)"/>
    <property type="match status" value="1"/>
</dbReference>
<evidence type="ECO:0000256" key="3">
    <source>
        <dbReference type="ARBA" id="ARBA00022741"/>
    </source>
</evidence>
<dbReference type="InterPro" id="IPR051681">
    <property type="entry name" value="Ser/Thr_Kinases-Pseudokinases"/>
</dbReference>
<dbReference type="PROSITE" id="PS00108">
    <property type="entry name" value="PROTEIN_KINASE_ST"/>
    <property type="match status" value="1"/>
</dbReference>
<feature type="binding site" evidence="6">
    <location>
        <position position="299"/>
    </location>
    <ligand>
        <name>ATP</name>
        <dbReference type="ChEBI" id="CHEBI:30616"/>
    </ligand>
</feature>